<evidence type="ECO:0000256" key="1">
    <source>
        <dbReference type="SAM" id="MobiDB-lite"/>
    </source>
</evidence>
<comment type="caution">
    <text evidence="2">The sequence shown here is derived from an EMBL/GenBank/DDBJ whole genome shotgun (WGS) entry which is preliminary data.</text>
</comment>
<reference evidence="3" key="1">
    <citation type="submission" date="2019-06" db="EMBL/GenBank/DDBJ databases">
        <title>Draft genome sequence of the griseofulvin-producing fungus Xylaria cubensis strain G536.</title>
        <authorList>
            <person name="Mead M.E."/>
            <person name="Raja H.A."/>
            <person name="Steenwyk J.L."/>
            <person name="Knowles S.L."/>
            <person name="Oberlies N.H."/>
            <person name="Rokas A."/>
        </authorList>
    </citation>
    <scope>NUCLEOTIDE SEQUENCE [LARGE SCALE GENOMIC DNA]</scope>
    <source>
        <strain evidence="3">G536</strain>
    </source>
</reference>
<keyword evidence="3" id="KW-1185">Reference proteome</keyword>
<feature type="region of interest" description="Disordered" evidence="1">
    <location>
        <begin position="234"/>
        <end position="257"/>
    </location>
</feature>
<proteinExistence type="predicted"/>
<accession>A0A553HY23</accession>
<feature type="compositionally biased region" description="Polar residues" evidence="1">
    <location>
        <begin position="1"/>
        <end position="25"/>
    </location>
</feature>
<feature type="compositionally biased region" description="Polar residues" evidence="1">
    <location>
        <begin position="244"/>
        <end position="257"/>
    </location>
</feature>
<evidence type="ECO:0000313" key="3">
    <source>
        <dbReference type="Proteomes" id="UP000319160"/>
    </source>
</evidence>
<name>A0A553HY23_9PEZI</name>
<evidence type="ECO:0000313" key="2">
    <source>
        <dbReference type="EMBL" id="TRX92855.1"/>
    </source>
</evidence>
<dbReference type="Proteomes" id="UP000319160">
    <property type="component" value="Unassembled WGS sequence"/>
</dbReference>
<sequence>MPDKTPTLSNSAQVQSDGTTTNVTTKGAIVQSADPTTNPDASLGQKLKGDFQGALHAVVGSAQTAAGAVTGNEKLKAEGLQKMQEEDRRLGVKHGVMPVGSGLREKASGVPSEVDQTKQTGPWEMNDDGGEPQTNTHVTEKDSSHRESLLFLATRLINTPSAVKLARAMRPTSPLGLTSARHNLVSFTSFPHLEEDQVEDPTTPWVLLCSKATEIDPSTSGVIVTYLKIAPASAHRKSTDDATTRTANQTGLQRTTL</sequence>
<dbReference type="OrthoDB" id="4161235at2759"/>
<evidence type="ECO:0008006" key="4">
    <source>
        <dbReference type="Google" id="ProtNLM"/>
    </source>
</evidence>
<gene>
    <name evidence="2" type="ORF">FHL15_006261</name>
</gene>
<dbReference type="AlphaFoldDB" id="A0A553HY23"/>
<feature type="region of interest" description="Disordered" evidence="1">
    <location>
        <begin position="1"/>
        <end position="45"/>
    </location>
</feature>
<feature type="region of interest" description="Disordered" evidence="1">
    <location>
        <begin position="96"/>
        <end position="143"/>
    </location>
</feature>
<organism evidence="2 3">
    <name type="scientific">Xylaria flabelliformis</name>
    <dbReference type="NCBI Taxonomy" id="2512241"/>
    <lineage>
        <taxon>Eukaryota</taxon>
        <taxon>Fungi</taxon>
        <taxon>Dikarya</taxon>
        <taxon>Ascomycota</taxon>
        <taxon>Pezizomycotina</taxon>
        <taxon>Sordariomycetes</taxon>
        <taxon>Xylariomycetidae</taxon>
        <taxon>Xylariales</taxon>
        <taxon>Xylariaceae</taxon>
        <taxon>Xylaria</taxon>
    </lineage>
</organism>
<protein>
    <recommendedName>
        <fullName evidence="4">CsbD-like domain-containing protein</fullName>
    </recommendedName>
</protein>
<dbReference type="EMBL" id="VFLP01000033">
    <property type="protein sequence ID" value="TRX92855.1"/>
    <property type="molecule type" value="Genomic_DNA"/>
</dbReference>